<dbReference type="PROSITE" id="PS50011">
    <property type="entry name" value="PROTEIN_KINASE_DOM"/>
    <property type="match status" value="1"/>
</dbReference>
<dbReference type="Pfam" id="PF00531">
    <property type="entry name" value="Death"/>
    <property type="match status" value="2"/>
</dbReference>
<dbReference type="SUPFAM" id="SSF47986">
    <property type="entry name" value="DEATH domain"/>
    <property type="match status" value="2"/>
</dbReference>
<dbReference type="InterPro" id="IPR011009">
    <property type="entry name" value="Kinase-like_dom_sf"/>
</dbReference>
<evidence type="ECO:0000259" key="4">
    <source>
        <dbReference type="PROSITE" id="PS50011"/>
    </source>
</evidence>
<dbReference type="Gene3D" id="1.10.533.10">
    <property type="entry name" value="Death Domain, Fas"/>
    <property type="match status" value="2"/>
</dbReference>
<dbReference type="GO" id="GO:0004674">
    <property type="term" value="F:protein serine/threonine kinase activity"/>
    <property type="evidence" value="ECO:0007669"/>
    <property type="project" value="TreeGrafter"/>
</dbReference>
<feature type="domain" description="Death" evidence="5">
    <location>
        <begin position="363"/>
        <end position="430"/>
    </location>
</feature>
<dbReference type="OrthoDB" id="4062651at2759"/>
<keyword evidence="1 3" id="KW-0547">Nucleotide-binding</keyword>
<dbReference type="InterPro" id="IPR000488">
    <property type="entry name" value="Death_dom"/>
</dbReference>
<evidence type="ECO:0000313" key="7">
    <source>
        <dbReference type="Proteomes" id="UP000230750"/>
    </source>
</evidence>
<evidence type="ECO:0000256" key="2">
    <source>
        <dbReference type="ARBA" id="ARBA00022840"/>
    </source>
</evidence>
<feature type="domain" description="Protein kinase" evidence="4">
    <location>
        <begin position="25"/>
        <end position="309"/>
    </location>
</feature>
<dbReference type="SMART" id="SM00005">
    <property type="entry name" value="DEATH"/>
    <property type="match status" value="2"/>
</dbReference>
<dbReference type="PANTHER" id="PTHR44329">
    <property type="entry name" value="SERINE/THREONINE-PROTEIN KINASE TNNI3K-RELATED"/>
    <property type="match status" value="1"/>
</dbReference>
<evidence type="ECO:0000313" key="6">
    <source>
        <dbReference type="EMBL" id="PIK48672.1"/>
    </source>
</evidence>
<comment type="caution">
    <text evidence="6">The sequence shown here is derived from an EMBL/GenBank/DDBJ whole genome shotgun (WGS) entry which is preliminary data.</text>
</comment>
<dbReference type="PROSITE" id="PS00107">
    <property type="entry name" value="PROTEIN_KINASE_ATP"/>
    <property type="match status" value="1"/>
</dbReference>
<keyword evidence="7" id="KW-1185">Reference proteome</keyword>
<organism evidence="6 7">
    <name type="scientific">Stichopus japonicus</name>
    <name type="common">Sea cucumber</name>
    <dbReference type="NCBI Taxonomy" id="307972"/>
    <lineage>
        <taxon>Eukaryota</taxon>
        <taxon>Metazoa</taxon>
        <taxon>Echinodermata</taxon>
        <taxon>Eleutherozoa</taxon>
        <taxon>Echinozoa</taxon>
        <taxon>Holothuroidea</taxon>
        <taxon>Aspidochirotacea</taxon>
        <taxon>Aspidochirotida</taxon>
        <taxon>Stichopodidae</taxon>
        <taxon>Apostichopus</taxon>
    </lineage>
</organism>
<dbReference type="InterPro" id="IPR011029">
    <property type="entry name" value="DEATH-like_dom_sf"/>
</dbReference>
<dbReference type="EMBL" id="MRZV01000509">
    <property type="protein sequence ID" value="PIK48672.1"/>
    <property type="molecule type" value="Genomic_DNA"/>
</dbReference>
<dbReference type="InterPro" id="IPR008271">
    <property type="entry name" value="Ser/Thr_kinase_AS"/>
</dbReference>
<accession>A0A2G8KKY8</accession>
<dbReference type="Proteomes" id="UP000230750">
    <property type="component" value="Unassembled WGS sequence"/>
</dbReference>
<dbReference type="InterPro" id="IPR051681">
    <property type="entry name" value="Ser/Thr_Kinases-Pseudokinases"/>
</dbReference>
<evidence type="ECO:0000256" key="3">
    <source>
        <dbReference type="PROSITE-ProRule" id="PRU10141"/>
    </source>
</evidence>
<dbReference type="PROSITE" id="PS00108">
    <property type="entry name" value="PROTEIN_KINASE_ST"/>
    <property type="match status" value="1"/>
</dbReference>
<dbReference type="SUPFAM" id="SSF56112">
    <property type="entry name" value="Protein kinase-like (PK-like)"/>
    <property type="match status" value="1"/>
</dbReference>
<dbReference type="GO" id="GO:0007165">
    <property type="term" value="P:signal transduction"/>
    <property type="evidence" value="ECO:0007669"/>
    <property type="project" value="InterPro"/>
</dbReference>
<dbReference type="InterPro" id="IPR017441">
    <property type="entry name" value="Protein_kinase_ATP_BS"/>
</dbReference>
<keyword evidence="6" id="KW-0675">Receptor</keyword>
<keyword evidence="2 3" id="KW-0067">ATP-binding</keyword>
<proteinExistence type="predicted"/>
<feature type="binding site" evidence="3">
    <location>
        <position position="54"/>
    </location>
    <ligand>
        <name>ATP</name>
        <dbReference type="ChEBI" id="CHEBI:30616"/>
    </ligand>
</feature>
<gene>
    <name evidence="6" type="ORF">BSL78_14484</name>
</gene>
<keyword evidence="6" id="KW-0418">Kinase</keyword>
<dbReference type="STRING" id="307972.A0A2G8KKY8"/>
<dbReference type="InterPro" id="IPR000719">
    <property type="entry name" value="Prot_kinase_dom"/>
</dbReference>
<evidence type="ECO:0000259" key="5">
    <source>
        <dbReference type="PROSITE" id="PS50017"/>
    </source>
</evidence>
<reference evidence="6 7" key="1">
    <citation type="journal article" date="2017" name="PLoS Biol.">
        <title>The sea cucumber genome provides insights into morphological evolution and visceral regeneration.</title>
        <authorList>
            <person name="Zhang X."/>
            <person name="Sun L."/>
            <person name="Yuan J."/>
            <person name="Sun Y."/>
            <person name="Gao Y."/>
            <person name="Zhang L."/>
            <person name="Li S."/>
            <person name="Dai H."/>
            <person name="Hamel J.F."/>
            <person name="Liu C."/>
            <person name="Yu Y."/>
            <person name="Liu S."/>
            <person name="Lin W."/>
            <person name="Guo K."/>
            <person name="Jin S."/>
            <person name="Xu P."/>
            <person name="Storey K.B."/>
            <person name="Huan P."/>
            <person name="Zhang T."/>
            <person name="Zhou Y."/>
            <person name="Zhang J."/>
            <person name="Lin C."/>
            <person name="Li X."/>
            <person name="Xing L."/>
            <person name="Huo D."/>
            <person name="Sun M."/>
            <person name="Wang L."/>
            <person name="Mercier A."/>
            <person name="Li F."/>
            <person name="Yang H."/>
            <person name="Xiang J."/>
        </authorList>
    </citation>
    <scope>NUCLEOTIDE SEQUENCE [LARGE SCALE GENOMIC DNA]</scope>
    <source>
        <strain evidence="6">Shaxun</strain>
        <tissue evidence="6">Muscle</tissue>
    </source>
</reference>
<dbReference type="GO" id="GO:0005524">
    <property type="term" value="F:ATP binding"/>
    <property type="evidence" value="ECO:0007669"/>
    <property type="project" value="UniProtKB-UniRule"/>
</dbReference>
<dbReference type="SMART" id="SM00220">
    <property type="entry name" value="S_TKc"/>
    <property type="match status" value="1"/>
</dbReference>
<protein>
    <submittedName>
        <fullName evidence="6">Putative receptor-interacting serine/threonine-protein kinase 3</fullName>
    </submittedName>
</protein>
<evidence type="ECO:0000256" key="1">
    <source>
        <dbReference type="ARBA" id="ARBA00022741"/>
    </source>
</evidence>
<sequence>MDLSSLHPALIATNLEKSLESFSDESEWEKLGEGGFSTVYKAKFKEQHIPVALKTLKRPVDLSEVAVLLKAITSDYIVNIKAVIRADSSNMCSHIAMELLPCDLKMLRNNIKISQAKWSSIWPSITSIYLDVCRGFSYLHSCEISHCDIKPSNILISHSLQAKVTDCGLARLTGVDSGTSSQGTVDQLSVMAPSGSLPYISPQLLENPHKRVTEDDDLYSFGLLVYKGITNENLFEMEGNEIMTDARINDFKFWVLKNKDRPEVDLLPKFCTPEKLEKMITSCWNHELSSRNSFEHWVGTLEDQYNTYTEEEKDTAKRALETAVTAVICDEDLPQIPSDSININDIIFLNQLGHKLDPPSVDGNDWHKLADELGFKVGEIDIIENNERDPTKAVLQAASHKGVDVSPKRLIEIATKMKRTDVVNVIQNRLQPTETERLDATDSSTLTVFEIHELKVFEVLRVLDVASELGNDWKALAGKLDFTPDKINKIQQACNQRRKSPTDVVLKAACQQAKLKSYQHLIELLTEILRPDVATKLKQVL</sequence>
<feature type="domain" description="Death" evidence="5">
    <location>
        <begin position="458"/>
        <end position="541"/>
    </location>
</feature>
<name>A0A2G8KKY8_STIJA</name>
<dbReference type="Gene3D" id="1.10.510.10">
    <property type="entry name" value="Transferase(Phosphotransferase) domain 1"/>
    <property type="match status" value="1"/>
</dbReference>
<dbReference type="PROSITE" id="PS50017">
    <property type="entry name" value="DEATH_DOMAIN"/>
    <property type="match status" value="2"/>
</dbReference>
<dbReference type="AlphaFoldDB" id="A0A2G8KKY8"/>
<dbReference type="GO" id="GO:0045087">
    <property type="term" value="P:innate immune response"/>
    <property type="evidence" value="ECO:0007669"/>
    <property type="project" value="UniProtKB-ARBA"/>
</dbReference>
<dbReference type="Pfam" id="PF00069">
    <property type="entry name" value="Pkinase"/>
    <property type="match status" value="1"/>
</dbReference>
<keyword evidence="6" id="KW-0808">Transferase</keyword>